<name>T1IJI9_STRMM</name>
<reference evidence="2" key="2">
    <citation type="submission" date="2015-02" db="UniProtKB">
        <authorList>
            <consortium name="EnsemblMetazoa"/>
        </authorList>
    </citation>
    <scope>IDENTIFICATION</scope>
</reference>
<organism evidence="2 3">
    <name type="scientific">Strigamia maritima</name>
    <name type="common">European centipede</name>
    <name type="synonym">Geophilus maritimus</name>
    <dbReference type="NCBI Taxonomy" id="126957"/>
    <lineage>
        <taxon>Eukaryota</taxon>
        <taxon>Metazoa</taxon>
        <taxon>Ecdysozoa</taxon>
        <taxon>Arthropoda</taxon>
        <taxon>Myriapoda</taxon>
        <taxon>Chilopoda</taxon>
        <taxon>Pleurostigmophora</taxon>
        <taxon>Geophilomorpha</taxon>
        <taxon>Linotaeniidae</taxon>
        <taxon>Strigamia</taxon>
    </lineage>
</organism>
<proteinExistence type="predicted"/>
<dbReference type="Proteomes" id="UP000014500">
    <property type="component" value="Unassembled WGS sequence"/>
</dbReference>
<evidence type="ECO:0000313" key="3">
    <source>
        <dbReference type="Proteomes" id="UP000014500"/>
    </source>
</evidence>
<keyword evidence="1" id="KW-0812">Transmembrane</keyword>
<evidence type="ECO:0000256" key="1">
    <source>
        <dbReference type="SAM" id="Phobius"/>
    </source>
</evidence>
<keyword evidence="1" id="KW-0472">Membrane</keyword>
<dbReference type="PANTHER" id="PTHR31511">
    <property type="entry name" value="PROTEIN CBG23764"/>
    <property type="match status" value="1"/>
</dbReference>
<reference evidence="3" key="1">
    <citation type="submission" date="2011-05" db="EMBL/GenBank/DDBJ databases">
        <authorList>
            <person name="Richards S.R."/>
            <person name="Qu J."/>
            <person name="Jiang H."/>
            <person name="Jhangiani S.N."/>
            <person name="Agravi P."/>
            <person name="Goodspeed R."/>
            <person name="Gross S."/>
            <person name="Mandapat C."/>
            <person name="Jackson L."/>
            <person name="Mathew T."/>
            <person name="Pu L."/>
            <person name="Thornton R."/>
            <person name="Saada N."/>
            <person name="Wilczek-Boney K.B."/>
            <person name="Lee S."/>
            <person name="Kovar C."/>
            <person name="Wu Y."/>
            <person name="Scherer S.E."/>
            <person name="Worley K.C."/>
            <person name="Muzny D.M."/>
            <person name="Gibbs R."/>
        </authorList>
    </citation>
    <scope>NUCLEOTIDE SEQUENCE</scope>
    <source>
        <strain evidence="3">Brora</strain>
    </source>
</reference>
<dbReference type="AlphaFoldDB" id="T1IJI9"/>
<feature type="transmembrane region" description="Helical" evidence="1">
    <location>
        <begin position="206"/>
        <end position="226"/>
    </location>
</feature>
<accession>T1IJI9</accession>
<dbReference type="HOGENOM" id="CLU_889412_0_0_1"/>
<dbReference type="EnsemblMetazoa" id="SMAR001058-RA">
    <property type="protein sequence ID" value="SMAR001058-PA"/>
    <property type="gene ID" value="SMAR001058"/>
</dbReference>
<evidence type="ECO:0000313" key="2">
    <source>
        <dbReference type="EnsemblMetazoa" id="SMAR001058-PA"/>
    </source>
</evidence>
<keyword evidence="1" id="KW-1133">Transmembrane helix</keyword>
<keyword evidence="3" id="KW-1185">Reference proteome</keyword>
<evidence type="ECO:0008006" key="4">
    <source>
        <dbReference type="Google" id="ProtNLM"/>
    </source>
</evidence>
<protein>
    <recommendedName>
        <fullName evidence="4">DNA-directed DNA polymerase</fullName>
    </recommendedName>
</protein>
<dbReference type="PANTHER" id="PTHR31511:SF12">
    <property type="entry name" value="RHO TERMINATION FACTOR N-TERMINAL DOMAIN-CONTAINING PROTEIN"/>
    <property type="match status" value="1"/>
</dbReference>
<sequence length="313" mass="35655">MFSHQIKFEPSGFCYVVIDGRGESCGIPHDLQREKLVEKFIDCLLEEDRKIQTLYDISEPLRMTAMDELNFQSVTICHICKNPLGAEKVRDHLHVAPGIYLGAVHPSCNLACKNYHKIPVLAHNVSSFDNAIILQVIGKYKHLNLNCIPRSIDKYLAFTVNNLIFLDSLQFLNGSLEKLTLELKSQGACAFKLLTVNLYSQVCHCVLMFSPGFLVFLAFCVLFLSARSQLEFVRPNFECGGLEVSCLCVSPADWRHSQIIFVAPSHISTSFVFDSVDFAVYPRQTPYFWTFSPIFDFQVFRGISRIKIHEQLR</sequence>
<dbReference type="eggNOG" id="ENOG502T250">
    <property type="taxonomic scope" value="Eukaryota"/>
</dbReference>
<dbReference type="EMBL" id="JH430298">
    <property type="status" value="NOT_ANNOTATED_CDS"/>
    <property type="molecule type" value="Genomic_DNA"/>
</dbReference>
<dbReference type="STRING" id="126957.T1IJI9"/>
<dbReference type="PhylomeDB" id="T1IJI9"/>